<reference evidence="3" key="1">
    <citation type="submission" date="2021-01" db="EMBL/GenBank/DDBJ databases">
        <title>Genome seq and assembly of Tabrizicola sp. KVB23.</title>
        <authorList>
            <person name="Chhetri G."/>
        </authorList>
    </citation>
    <scope>NUCLEOTIDE SEQUENCE</scope>
    <source>
        <strain evidence="3">KVB23</strain>
    </source>
</reference>
<feature type="chain" id="PRO_5035154369" evidence="2">
    <location>
        <begin position="22"/>
        <end position="187"/>
    </location>
</feature>
<sequence>MKKTLLSLALAFAASTGAANAAPVYAQAIVSSDQNGTTVALDRSNPNAVIGAADGVFYSLGLGGNLVLDFGVGMATTPGAVSEVTFNLEGYIERMWVYVSKTLDFSAPAVAYVSNQQAGLPGGTTLTFATEGFRYVKLVDASPVRAGRDGFDVDSISFSPVPVPAAGLMLAGAVAGLGALRRRAKKA</sequence>
<keyword evidence="4" id="KW-1185">Reference proteome</keyword>
<name>A0A8J7MY27_9RHOB</name>
<dbReference type="Proteomes" id="UP000619033">
    <property type="component" value="Unassembled WGS sequence"/>
</dbReference>
<keyword evidence="1" id="KW-0472">Membrane</keyword>
<gene>
    <name evidence="3" type="ORF">JI744_18500</name>
</gene>
<feature type="transmembrane region" description="Helical" evidence="1">
    <location>
        <begin position="161"/>
        <end position="180"/>
    </location>
</feature>
<dbReference type="RefSeq" id="WP_202662663.1">
    <property type="nucleotide sequence ID" value="NZ_JAESVP010000014.1"/>
</dbReference>
<keyword evidence="2" id="KW-0732">Signal</keyword>
<dbReference type="EMBL" id="JAESVP010000014">
    <property type="protein sequence ID" value="MBL4930094.1"/>
    <property type="molecule type" value="Genomic_DNA"/>
</dbReference>
<feature type="signal peptide" evidence="2">
    <location>
        <begin position="1"/>
        <end position="21"/>
    </location>
</feature>
<dbReference type="AlphaFoldDB" id="A0A8J7MY27"/>
<dbReference type="InterPro" id="IPR022472">
    <property type="entry name" value="VPLPA-CTERM"/>
</dbReference>
<proteinExistence type="predicted"/>
<evidence type="ECO:0000313" key="3">
    <source>
        <dbReference type="EMBL" id="MBL4930094.1"/>
    </source>
</evidence>
<comment type="caution">
    <text evidence="3">The sequence shown here is derived from an EMBL/GenBank/DDBJ whole genome shotgun (WGS) entry which is preliminary data.</text>
</comment>
<dbReference type="NCBIfam" id="TIGR03370">
    <property type="entry name" value="VPLPA-CTERM"/>
    <property type="match status" value="1"/>
</dbReference>
<evidence type="ECO:0000256" key="1">
    <source>
        <dbReference type="SAM" id="Phobius"/>
    </source>
</evidence>
<accession>A0A8J7MY27</accession>
<keyword evidence="1" id="KW-1133">Transmembrane helix</keyword>
<protein>
    <submittedName>
        <fullName evidence="3">VPLPA-CTERM sorting domain-containing protein</fullName>
    </submittedName>
</protein>
<organism evidence="3 4">
    <name type="scientific">Fuscibacter oryzae</name>
    <dbReference type="NCBI Taxonomy" id="2803939"/>
    <lineage>
        <taxon>Bacteria</taxon>
        <taxon>Pseudomonadati</taxon>
        <taxon>Pseudomonadota</taxon>
        <taxon>Alphaproteobacteria</taxon>
        <taxon>Rhodobacterales</taxon>
        <taxon>Paracoccaceae</taxon>
        <taxon>Fuscibacter</taxon>
    </lineage>
</organism>
<evidence type="ECO:0000313" key="4">
    <source>
        <dbReference type="Proteomes" id="UP000619033"/>
    </source>
</evidence>
<evidence type="ECO:0000256" key="2">
    <source>
        <dbReference type="SAM" id="SignalP"/>
    </source>
</evidence>
<keyword evidence="1" id="KW-0812">Transmembrane</keyword>